<feature type="domain" description="Impact N-terminal" evidence="2">
    <location>
        <begin position="19"/>
        <end position="124"/>
    </location>
</feature>
<dbReference type="PANTHER" id="PTHR16301">
    <property type="entry name" value="IMPACT-RELATED"/>
    <property type="match status" value="1"/>
</dbReference>
<evidence type="ECO:0000259" key="2">
    <source>
        <dbReference type="Pfam" id="PF01205"/>
    </source>
</evidence>
<dbReference type="GO" id="GO:0005737">
    <property type="term" value="C:cytoplasm"/>
    <property type="evidence" value="ECO:0007669"/>
    <property type="project" value="TreeGrafter"/>
</dbReference>
<dbReference type="Pfam" id="PF01205">
    <property type="entry name" value="Impact_N"/>
    <property type="match status" value="1"/>
</dbReference>
<organism evidence="3 4">
    <name type="scientific">Odoribacter splanchnicus</name>
    <dbReference type="NCBI Taxonomy" id="28118"/>
    <lineage>
        <taxon>Bacteria</taxon>
        <taxon>Pseudomonadati</taxon>
        <taxon>Bacteroidota</taxon>
        <taxon>Bacteroidia</taxon>
        <taxon>Bacteroidales</taxon>
        <taxon>Odoribacteraceae</taxon>
        <taxon>Odoribacter</taxon>
    </lineage>
</organism>
<name>A0A412TXN1_9BACT</name>
<dbReference type="GO" id="GO:0006446">
    <property type="term" value="P:regulation of translational initiation"/>
    <property type="evidence" value="ECO:0007669"/>
    <property type="project" value="TreeGrafter"/>
</dbReference>
<dbReference type="EMBL" id="QRYC01000002">
    <property type="protein sequence ID" value="RGU58539.1"/>
    <property type="molecule type" value="Genomic_DNA"/>
</dbReference>
<evidence type="ECO:0000313" key="3">
    <source>
        <dbReference type="EMBL" id="RGU58539.1"/>
    </source>
</evidence>
<dbReference type="InterPro" id="IPR020568">
    <property type="entry name" value="Ribosomal_Su5_D2-typ_SF"/>
</dbReference>
<proteinExistence type="inferred from homology"/>
<evidence type="ECO:0000256" key="1">
    <source>
        <dbReference type="ARBA" id="ARBA00007665"/>
    </source>
</evidence>
<comment type="similarity">
    <text evidence="1">Belongs to the IMPACT family.</text>
</comment>
<dbReference type="AlphaFoldDB" id="A0A412TXN1"/>
<dbReference type="SUPFAM" id="SSF54211">
    <property type="entry name" value="Ribosomal protein S5 domain 2-like"/>
    <property type="match status" value="1"/>
</dbReference>
<protein>
    <submittedName>
        <fullName evidence="3">YigZ family protein</fullName>
    </submittedName>
</protein>
<evidence type="ECO:0000313" key="4">
    <source>
        <dbReference type="Proteomes" id="UP000284243"/>
    </source>
</evidence>
<dbReference type="InterPro" id="IPR036956">
    <property type="entry name" value="Impact_N_sf"/>
</dbReference>
<dbReference type="RefSeq" id="WP_022159424.1">
    <property type="nucleotide sequence ID" value="NZ_JABWDG010000008.1"/>
</dbReference>
<dbReference type="PANTHER" id="PTHR16301:SF20">
    <property type="entry name" value="IMPACT FAMILY MEMBER YIGZ"/>
    <property type="match status" value="1"/>
</dbReference>
<gene>
    <name evidence="3" type="ORF">DWW57_02160</name>
</gene>
<comment type="caution">
    <text evidence="3">The sequence shown here is derived from an EMBL/GenBank/DDBJ whole genome shotgun (WGS) entry which is preliminary data.</text>
</comment>
<accession>A0A412TXN1</accession>
<dbReference type="InterPro" id="IPR023582">
    <property type="entry name" value="Impact"/>
</dbReference>
<dbReference type="InterPro" id="IPR001498">
    <property type="entry name" value="Impact_N"/>
</dbReference>
<dbReference type="Gene3D" id="3.30.230.30">
    <property type="entry name" value="Impact, N-terminal domain"/>
    <property type="match status" value="1"/>
</dbReference>
<sequence>MEDLYRTVEVVAEGLYKEKGSKFLAFVYPVATEEQIREIITGIKEKYYDARHHCYAWRLGAAKNHFRMNDDGEPSSTAGKPIFGQIQSFDLTNVLIVVVRYFGGTKLGVSGLINAYREAAADAIRNAVIVEKTVDEILRIRFSYLVLNDVMKVIKEENPEVLERNFELSCEMLLAIRRKELPKLIERLEKIDSLSIIEE</sequence>
<dbReference type="Proteomes" id="UP000284243">
    <property type="component" value="Unassembled WGS sequence"/>
</dbReference>
<reference evidence="3 4" key="1">
    <citation type="submission" date="2018-08" db="EMBL/GenBank/DDBJ databases">
        <title>A genome reference for cultivated species of the human gut microbiota.</title>
        <authorList>
            <person name="Zou Y."/>
            <person name="Xue W."/>
            <person name="Luo G."/>
        </authorList>
    </citation>
    <scope>NUCLEOTIDE SEQUENCE [LARGE SCALE GENOMIC DNA]</scope>
    <source>
        <strain evidence="3 4">AF16-14</strain>
    </source>
</reference>